<name>A0A250LH92_9BURK</name>
<gene>
    <name evidence="1" type="ORF">BCCH1_63790</name>
</gene>
<reference evidence="1" key="1">
    <citation type="journal article" date="2016" name="Biosci. Biotechnol. Biochem.">
        <title>Bioconversion of AHX to AOH by resting cells of Burkholderia contaminans CH-1.</title>
        <authorList>
            <person name="Choi J.H."/>
            <person name="Kikuchi A."/>
            <person name="Pumkaeo P."/>
            <person name="Hirai H."/>
            <person name="Tokuyama S."/>
            <person name="Kawagishi H."/>
        </authorList>
    </citation>
    <scope>NUCLEOTIDE SEQUENCE</scope>
    <source>
        <strain evidence="1">CH-1</strain>
    </source>
</reference>
<dbReference type="RefSeq" id="WP_321199867.1">
    <property type="nucleotide sequence ID" value="NZ_AP018359.1"/>
</dbReference>
<evidence type="ECO:0000313" key="1">
    <source>
        <dbReference type="EMBL" id="BBA43877.1"/>
    </source>
</evidence>
<organism evidence="1">
    <name type="scientific">Burkholderia contaminans</name>
    <dbReference type="NCBI Taxonomy" id="488447"/>
    <lineage>
        <taxon>Bacteria</taxon>
        <taxon>Pseudomonadati</taxon>
        <taxon>Pseudomonadota</taxon>
        <taxon>Betaproteobacteria</taxon>
        <taxon>Burkholderiales</taxon>
        <taxon>Burkholderiaceae</taxon>
        <taxon>Burkholderia</taxon>
        <taxon>Burkholderia cepacia complex</taxon>
    </lineage>
</organism>
<dbReference type="EMBL" id="AP018359">
    <property type="protein sequence ID" value="BBA43877.1"/>
    <property type="molecule type" value="Genomic_DNA"/>
</dbReference>
<dbReference type="GeneID" id="93195503"/>
<sequence length="52" mass="5323">MNVAYAKNKSAALGVAGFDGLSVDNPATLLSNDNQVASSNQLGAVVGLRQKF</sequence>
<evidence type="ECO:0008006" key="2">
    <source>
        <dbReference type="Google" id="ProtNLM"/>
    </source>
</evidence>
<accession>A0A250LH92</accession>
<proteinExistence type="predicted"/>
<dbReference type="AlphaFoldDB" id="A0A250LH92"/>
<protein>
    <recommendedName>
        <fullName evidence="2">Porin</fullName>
    </recommendedName>
</protein>
<reference evidence="1" key="2">
    <citation type="journal article" date="2017" name="Genome Announc.">
        <title>High-Quality Draft Genome Sequence of Burkholderia contaminans CH-1, a Gram-Negative Bacterium That Metabolizes 2-Azahypoxanthine, a Plant Growth-Regulating Compound.</title>
        <authorList>
            <person name="Choi J.-H."/>
            <person name="Sugiura H."/>
            <person name="Moriuchi R."/>
            <person name="Kawagishi H."/>
            <person name="Dohra H."/>
        </authorList>
    </citation>
    <scope>NUCLEOTIDE SEQUENCE</scope>
    <source>
        <strain evidence="1">CH-1</strain>
    </source>
</reference>